<protein>
    <submittedName>
        <fullName evidence="9">DHA2 family efflux MFS transporter permease subunit</fullName>
    </submittedName>
</protein>
<dbReference type="NCBIfam" id="TIGR00711">
    <property type="entry name" value="efflux_EmrB"/>
    <property type="match status" value="1"/>
</dbReference>
<dbReference type="InterPro" id="IPR036259">
    <property type="entry name" value="MFS_trans_sf"/>
</dbReference>
<evidence type="ECO:0000256" key="5">
    <source>
        <dbReference type="ARBA" id="ARBA00022989"/>
    </source>
</evidence>
<comment type="subcellular location">
    <subcellularLocation>
        <location evidence="1">Cell membrane</location>
        <topology evidence="1">Multi-pass membrane protein</topology>
    </subcellularLocation>
</comment>
<evidence type="ECO:0000256" key="1">
    <source>
        <dbReference type="ARBA" id="ARBA00004651"/>
    </source>
</evidence>
<feature type="domain" description="Major facilitator superfamily (MFS) profile" evidence="8">
    <location>
        <begin position="12"/>
        <end position="500"/>
    </location>
</feature>
<gene>
    <name evidence="9" type="ORF">NBH00_01780</name>
</gene>
<evidence type="ECO:0000313" key="9">
    <source>
        <dbReference type="EMBL" id="UTI64949.1"/>
    </source>
</evidence>
<dbReference type="InterPro" id="IPR004638">
    <property type="entry name" value="EmrB-like"/>
</dbReference>
<keyword evidence="4 7" id="KW-0812">Transmembrane</keyword>
<dbReference type="PANTHER" id="PTHR42718:SF42">
    <property type="entry name" value="EXPORT PROTEIN"/>
    <property type="match status" value="1"/>
</dbReference>
<feature type="transmembrane region" description="Helical" evidence="7">
    <location>
        <begin position="297"/>
        <end position="316"/>
    </location>
</feature>
<feature type="transmembrane region" description="Helical" evidence="7">
    <location>
        <begin position="12"/>
        <end position="34"/>
    </location>
</feature>
<feature type="transmembrane region" description="Helical" evidence="7">
    <location>
        <begin position="198"/>
        <end position="218"/>
    </location>
</feature>
<dbReference type="Pfam" id="PF07690">
    <property type="entry name" value="MFS_1"/>
    <property type="match status" value="1"/>
</dbReference>
<feature type="transmembrane region" description="Helical" evidence="7">
    <location>
        <begin position="404"/>
        <end position="422"/>
    </location>
</feature>
<feature type="transmembrane region" description="Helical" evidence="7">
    <location>
        <begin position="54"/>
        <end position="73"/>
    </location>
</feature>
<evidence type="ECO:0000256" key="6">
    <source>
        <dbReference type="ARBA" id="ARBA00023136"/>
    </source>
</evidence>
<dbReference type="PROSITE" id="PS50850">
    <property type="entry name" value="MFS"/>
    <property type="match status" value="1"/>
</dbReference>
<keyword evidence="2" id="KW-0813">Transport</keyword>
<dbReference type="Gene3D" id="1.20.1720.10">
    <property type="entry name" value="Multidrug resistance protein D"/>
    <property type="match status" value="1"/>
</dbReference>
<evidence type="ECO:0000259" key="8">
    <source>
        <dbReference type="PROSITE" id="PS50850"/>
    </source>
</evidence>
<evidence type="ECO:0000256" key="2">
    <source>
        <dbReference type="ARBA" id="ARBA00022448"/>
    </source>
</evidence>
<evidence type="ECO:0000256" key="3">
    <source>
        <dbReference type="ARBA" id="ARBA00022475"/>
    </source>
</evidence>
<evidence type="ECO:0000313" key="10">
    <source>
        <dbReference type="Proteomes" id="UP001056035"/>
    </source>
</evidence>
<name>A0ABY5DVJ4_9ACTN</name>
<dbReference type="CDD" id="cd17321">
    <property type="entry name" value="MFS_MMR_MDR_like"/>
    <property type="match status" value="1"/>
</dbReference>
<keyword evidence="3" id="KW-1003">Cell membrane</keyword>
<dbReference type="InterPro" id="IPR020846">
    <property type="entry name" value="MFS_dom"/>
</dbReference>
<feature type="transmembrane region" description="Helical" evidence="7">
    <location>
        <begin position="267"/>
        <end position="291"/>
    </location>
</feature>
<dbReference type="EMBL" id="CP098502">
    <property type="protein sequence ID" value="UTI64949.1"/>
    <property type="molecule type" value="Genomic_DNA"/>
</dbReference>
<feature type="transmembrane region" description="Helical" evidence="7">
    <location>
        <begin position="360"/>
        <end position="383"/>
    </location>
</feature>
<feature type="transmembrane region" description="Helical" evidence="7">
    <location>
        <begin position="328"/>
        <end position="348"/>
    </location>
</feature>
<accession>A0ABY5DVJ4</accession>
<proteinExistence type="predicted"/>
<dbReference type="PANTHER" id="PTHR42718">
    <property type="entry name" value="MAJOR FACILITATOR SUPERFAMILY MULTIDRUG TRANSPORTER MFSC"/>
    <property type="match status" value="1"/>
</dbReference>
<dbReference type="Gene3D" id="1.20.1250.20">
    <property type="entry name" value="MFS general substrate transporter like domains"/>
    <property type="match status" value="1"/>
</dbReference>
<feature type="transmembrane region" description="Helical" evidence="7">
    <location>
        <begin position="230"/>
        <end position="246"/>
    </location>
</feature>
<feature type="transmembrane region" description="Helical" evidence="7">
    <location>
        <begin position="473"/>
        <end position="494"/>
    </location>
</feature>
<sequence length="540" mass="54460">MGAPDDRTKRLALGAAIMGSFVAGLDATAVNVALPSIRADLGGGLAGQQWVSNAYLLMLGSLILVGGSLGDLYGERRIFTLGVAGFGTASLLCALAPSIELLVLGRALQGVFGALLTPSALAVIVATFPAAERGGAIGSWTAWAGIATVIGPLAGGWLVDAVSWRLIFAINVPFVAITLALIAVAIPRREGDGGPVHVDAPGAALTALGLAGPVLALIRQPAVGWSSPEVWGAGLGGVALLAAFLVREGRTAHPMLPLGLFARQNFAVGNVQTFAMYGGLGVTFFFLVLFLQQVAGYQALQAGFATMPTTIVMFLLSKRAGRLADRFGPRLFMGGGPLVAAAGMALMLRLDAHLSYWTDLFPALVVFSLGLAATVAPLTATVLADADEENAGIASGINNAVARVAGLLAVAGLGAVVAAQFGGRLDRDAVGAATTPAARAALAQARRETLSRVDPAVAGPRVAAAVQDASVHAFHVGVGIAAALVALGGLLGLAGIRNPRREVRCEECAGGQFAGAPADAAPHVHVPAPVPVGAVTAPEP</sequence>
<feature type="transmembrane region" description="Helical" evidence="7">
    <location>
        <begin position="165"/>
        <end position="186"/>
    </location>
</feature>
<organism evidence="9 10">
    <name type="scientific">Paraconexibacter antarcticus</name>
    <dbReference type="NCBI Taxonomy" id="2949664"/>
    <lineage>
        <taxon>Bacteria</taxon>
        <taxon>Bacillati</taxon>
        <taxon>Actinomycetota</taxon>
        <taxon>Thermoleophilia</taxon>
        <taxon>Solirubrobacterales</taxon>
        <taxon>Paraconexibacteraceae</taxon>
        <taxon>Paraconexibacter</taxon>
    </lineage>
</organism>
<dbReference type="InterPro" id="IPR011701">
    <property type="entry name" value="MFS"/>
</dbReference>
<evidence type="ECO:0000256" key="4">
    <source>
        <dbReference type="ARBA" id="ARBA00022692"/>
    </source>
</evidence>
<dbReference type="Proteomes" id="UP001056035">
    <property type="component" value="Chromosome"/>
</dbReference>
<feature type="transmembrane region" description="Helical" evidence="7">
    <location>
        <begin position="140"/>
        <end position="159"/>
    </location>
</feature>
<evidence type="ECO:0000256" key="7">
    <source>
        <dbReference type="SAM" id="Phobius"/>
    </source>
</evidence>
<keyword evidence="6 7" id="KW-0472">Membrane</keyword>
<dbReference type="SUPFAM" id="SSF103473">
    <property type="entry name" value="MFS general substrate transporter"/>
    <property type="match status" value="1"/>
</dbReference>
<feature type="transmembrane region" description="Helical" evidence="7">
    <location>
        <begin position="78"/>
        <end position="99"/>
    </location>
</feature>
<keyword evidence="10" id="KW-1185">Reference proteome</keyword>
<keyword evidence="5 7" id="KW-1133">Transmembrane helix</keyword>
<dbReference type="RefSeq" id="WP_254571641.1">
    <property type="nucleotide sequence ID" value="NZ_CP098502.1"/>
</dbReference>
<feature type="transmembrane region" description="Helical" evidence="7">
    <location>
        <begin position="111"/>
        <end position="128"/>
    </location>
</feature>
<reference evidence="9 10" key="1">
    <citation type="submission" date="2022-06" db="EMBL/GenBank/DDBJ databases">
        <title>Paraconexibacter antarcticus.</title>
        <authorList>
            <person name="Kim C.S."/>
        </authorList>
    </citation>
    <scope>NUCLEOTIDE SEQUENCE [LARGE SCALE GENOMIC DNA]</scope>
    <source>
        <strain evidence="9 10">02-257</strain>
    </source>
</reference>